<evidence type="ECO:0000313" key="4">
    <source>
        <dbReference type="EMBL" id="GHP05047.1"/>
    </source>
</evidence>
<dbReference type="InterPro" id="IPR003593">
    <property type="entry name" value="AAA+_ATPase"/>
</dbReference>
<organism evidence="4 5">
    <name type="scientific">Pycnococcus provasolii</name>
    <dbReference type="NCBI Taxonomy" id="41880"/>
    <lineage>
        <taxon>Eukaryota</taxon>
        <taxon>Viridiplantae</taxon>
        <taxon>Chlorophyta</taxon>
        <taxon>Pseudoscourfieldiophyceae</taxon>
        <taxon>Pseudoscourfieldiales</taxon>
        <taxon>Pycnococcaceae</taxon>
        <taxon>Pycnococcus</taxon>
    </lineage>
</organism>
<evidence type="ECO:0000256" key="1">
    <source>
        <dbReference type="ARBA" id="ARBA00005378"/>
    </source>
</evidence>
<dbReference type="GO" id="GO:0016887">
    <property type="term" value="F:ATP hydrolysis activity"/>
    <property type="evidence" value="ECO:0007669"/>
    <property type="project" value="InterPro"/>
</dbReference>
<protein>
    <recommendedName>
        <fullName evidence="3">AAA+ ATPase domain-containing protein</fullName>
    </recommendedName>
</protein>
<dbReference type="GO" id="GO:0005634">
    <property type="term" value="C:nucleus"/>
    <property type="evidence" value="ECO:0007669"/>
    <property type="project" value="TreeGrafter"/>
</dbReference>
<dbReference type="InterPro" id="IPR050238">
    <property type="entry name" value="DNA_Rep/Repair_Clamp_Loader"/>
</dbReference>
<dbReference type="CDD" id="cd00009">
    <property type="entry name" value="AAA"/>
    <property type="match status" value="1"/>
</dbReference>
<evidence type="ECO:0000256" key="2">
    <source>
        <dbReference type="ARBA" id="ARBA00022705"/>
    </source>
</evidence>
<dbReference type="GO" id="GO:0003689">
    <property type="term" value="F:DNA clamp loader activity"/>
    <property type="evidence" value="ECO:0007669"/>
    <property type="project" value="TreeGrafter"/>
</dbReference>
<dbReference type="PANTHER" id="PTHR11669">
    <property type="entry name" value="REPLICATION FACTOR C / DNA POLYMERASE III GAMMA-TAU SUBUNIT"/>
    <property type="match status" value="1"/>
</dbReference>
<dbReference type="OrthoDB" id="761538at2759"/>
<dbReference type="GO" id="GO:0005524">
    <property type="term" value="F:ATP binding"/>
    <property type="evidence" value="ECO:0007669"/>
    <property type="project" value="InterPro"/>
</dbReference>
<dbReference type="GO" id="GO:0003677">
    <property type="term" value="F:DNA binding"/>
    <property type="evidence" value="ECO:0007669"/>
    <property type="project" value="InterPro"/>
</dbReference>
<dbReference type="FunFam" id="1.10.8.60:FF:000030">
    <property type="entry name" value="replication factor C subunit 3"/>
    <property type="match status" value="1"/>
</dbReference>
<comment type="caution">
    <text evidence="4">The sequence shown here is derived from an EMBL/GenBank/DDBJ whole genome shotgun (WGS) entry which is preliminary data.</text>
</comment>
<reference evidence="4" key="1">
    <citation type="submission" date="2020-10" db="EMBL/GenBank/DDBJ databases">
        <title>Unveiling of a novel bifunctional photoreceptor, Dualchrome1, isolated from a cosmopolitan green alga.</title>
        <authorList>
            <person name="Suzuki S."/>
            <person name="Kawachi M."/>
        </authorList>
    </citation>
    <scope>NUCLEOTIDE SEQUENCE</scope>
    <source>
        <strain evidence="4">NIES 2893</strain>
    </source>
</reference>
<proteinExistence type="inferred from homology"/>
<name>A0A830HJ30_9CHLO</name>
<dbReference type="Proteomes" id="UP000660262">
    <property type="component" value="Unassembled WGS sequence"/>
</dbReference>
<comment type="similarity">
    <text evidence="1">Belongs to the activator 1 small subunits family.</text>
</comment>
<dbReference type="EMBL" id="BNJQ01000009">
    <property type="protein sequence ID" value="GHP05047.1"/>
    <property type="molecule type" value="Genomic_DNA"/>
</dbReference>
<keyword evidence="2" id="KW-0235">DNA replication</keyword>
<dbReference type="InterPro" id="IPR027417">
    <property type="entry name" value="P-loop_NTPase"/>
</dbReference>
<feature type="domain" description="AAA+ ATPase" evidence="3">
    <location>
        <begin position="33"/>
        <end position="217"/>
    </location>
</feature>
<accession>A0A830HJ30</accession>
<dbReference type="GO" id="GO:0006281">
    <property type="term" value="P:DNA repair"/>
    <property type="evidence" value="ECO:0007669"/>
    <property type="project" value="TreeGrafter"/>
</dbReference>
<dbReference type="Gene3D" id="1.10.8.60">
    <property type="match status" value="1"/>
</dbReference>
<dbReference type="SUPFAM" id="SSF48019">
    <property type="entry name" value="post-AAA+ oligomerization domain-like"/>
    <property type="match status" value="1"/>
</dbReference>
<dbReference type="Gene3D" id="3.40.50.300">
    <property type="entry name" value="P-loop containing nucleotide triphosphate hydrolases"/>
    <property type="match status" value="1"/>
</dbReference>
<dbReference type="GO" id="GO:0005663">
    <property type="term" value="C:DNA replication factor C complex"/>
    <property type="evidence" value="ECO:0007669"/>
    <property type="project" value="TreeGrafter"/>
</dbReference>
<dbReference type="PANTHER" id="PTHR11669:SF1">
    <property type="entry name" value="REPLICATION FACTOR C SUBUNIT 3"/>
    <property type="match status" value="1"/>
</dbReference>
<dbReference type="SUPFAM" id="SSF52540">
    <property type="entry name" value="P-loop containing nucleoside triphosphate hydrolases"/>
    <property type="match status" value="1"/>
</dbReference>
<dbReference type="AlphaFoldDB" id="A0A830HJ30"/>
<dbReference type="SMART" id="SM00382">
    <property type="entry name" value="AAA"/>
    <property type="match status" value="1"/>
</dbReference>
<evidence type="ECO:0000313" key="5">
    <source>
        <dbReference type="Proteomes" id="UP000660262"/>
    </source>
</evidence>
<dbReference type="InterPro" id="IPR008921">
    <property type="entry name" value="DNA_pol3_clamp-load_cplx_C"/>
</dbReference>
<evidence type="ECO:0000259" key="3">
    <source>
        <dbReference type="SMART" id="SM00382"/>
    </source>
</evidence>
<dbReference type="GO" id="GO:0006261">
    <property type="term" value="P:DNA-templated DNA replication"/>
    <property type="evidence" value="ECO:0007669"/>
    <property type="project" value="TreeGrafter"/>
</dbReference>
<dbReference type="Pfam" id="PF00004">
    <property type="entry name" value="AAA"/>
    <property type="match status" value="1"/>
</dbReference>
<dbReference type="InterPro" id="IPR003959">
    <property type="entry name" value="ATPase_AAA_core"/>
</dbReference>
<gene>
    <name evidence="4" type="ORF">PPROV_000379900</name>
</gene>
<dbReference type="Pfam" id="PF22534">
    <property type="entry name" value="RFC_C"/>
    <property type="match status" value="1"/>
</dbReference>
<keyword evidence="5" id="KW-1185">Reference proteome</keyword>
<dbReference type="Gene3D" id="1.20.272.10">
    <property type="match status" value="1"/>
</dbReference>
<sequence length="390" mass="43316">MLFVDKHRPRMFDQLVVHADLGARLRAIAASGDLPHVFVYGPSGAGKQTLVRCLLRELYGPGAEKLRVETKPWKIERAERNVEVELTTVSSNHHVEVNPSECGNQDRFVVQEVIKEMAKSRPMDLSASFQFGASAGAAAAAAAAASSAEASHSPGFKVLVVSEVDRLTRDAQYALRRTMEKYSSGCRLIMVGTSASRVADALRSRCLCVRVPGPTEGEVKEVLQHVAKKENLGTIPDKLATKIANCGLPEPKAPMLAERNLRRALLCLEACKAHKFPFEEYQPIVLPDWELYVDEVATTIMHEQSPKSLLTVRRKLYELIINCVPPEIIARRLCLCLANRCRSDDLKAKCVKLACHYEGRLHEGNKPILHLEAFAANFMSELKRWQLAQA</sequence>